<sequence>MYKTPNPILIRIMRHLLGLVRQMVVVVIVRQGKKRKLERGRSFGGGTHEEKNLKVVAPIAEHQPEQEIPQPAVLDTPVRSIADGARDSPVRLPADGSLDSAVNSTAHNAIACAVGPIADEGIVSAVSLIKHQDVNFAVRPEAKRDIACAVCPKLDRDIACVVCPKLDRRFACVVHPKLDKDIVCAVRPKIDWDIAHAVPPEVDGNIAQAVRPKVYGGIASAMRTQEDKGIASKGHPKVGRSKVDKGIASTGCRKVDEDIASARCPKIDKGIASKGHPKEDKGIDSKGHPKVDAVLDSFPTGELDKDHICWRYKFGGRLGEGGFGSVRKGTRYTDGLKVAVKYVLKKKHTTYITTALHPKPLPLEIALAVIINREPNCPHIIKLLDWQDNPDYYLIVMERPMPSMDLGRFLKCSGGVISEQIAQYIMWQTVYAANFCCYRGVFHRDIKLQNVLVIPTTLKIKLIDFGCGDLVKDSGYTSSCGTKPYVAPEYFDRGRYHAKPATVYSLGVLLFTMLHGRFPKAKDLYCLGNKQSAFAVSKVHFSGFIEYSETPFETTSHLKYPRMMKLGRDVTLYGLELGLLTMKKGEFSRFLFKPKYAYGDLGCPPHIPPLATVLYEVQVLDFLDSAQVDEFMDLSMEEQNNVPLSTFLNVLETQRSFGNLCFNKKRYEDARERYKQAMTLLENREPVDDKEKKCLENMKLPFLLNLSLTYLKLEKPQKALCYGQKALDISPQNTKALFRCGQACLEMSDYEKAQDYLTLAQAKKPFDPDINTLLKKLALCYKEYLDKEREMCSKMFSGFKRMRK</sequence>
<evidence type="ECO:0000256" key="5">
    <source>
        <dbReference type="ARBA" id="ARBA00022840"/>
    </source>
</evidence>
<feature type="domain" description="Protein kinase" evidence="9">
    <location>
        <begin position="312"/>
        <end position="703"/>
    </location>
</feature>
<dbReference type="PANTHER" id="PTHR46674">
    <property type="entry name" value="INACTIVE PEPTIDYL-PROLYL CIS-TRANS ISOMERASE FKBP6"/>
    <property type="match status" value="1"/>
</dbReference>
<dbReference type="InterPro" id="IPR046357">
    <property type="entry name" value="PPIase_dom_sf"/>
</dbReference>
<dbReference type="EC" id="5.2.1.8" evidence="6"/>
<evidence type="ECO:0000256" key="8">
    <source>
        <dbReference type="PROSITE-ProRule" id="PRU10141"/>
    </source>
</evidence>
<dbReference type="InterPro" id="IPR017441">
    <property type="entry name" value="Protein_kinase_ATP_BS"/>
</dbReference>
<dbReference type="InterPro" id="IPR008271">
    <property type="entry name" value="Ser/Thr_kinase_AS"/>
</dbReference>
<evidence type="ECO:0000256" key="4">
    <source>
        <dbReference type="ARBA" id="ARBA00022803"/>
    </source>
</evidence>
<dbReference type="PROSITE" id="PS50005">
    <property type="entry name" value="TPR"/>
    <property type="match status" value="1"/>
</dbReference>
<dbReference type="GO" id="GO:0005737">
    <property type="term" value="C:cytoplasm"/>
    <property type="evidence" value="ECO:0007669"/>
    <property type="project" value="TreeGrafter"/>
</dbReference>
<keyword evidence="2" id="KW-0677">Repeat</keyword>
<evidence type="ECO:0000259" key="9">
    <source>
        <dbReference type="PROSITE" id="PS50011"/>
    </source>
</evidence>
<dbReference type="GO" id="GO:0051879">
    <property type="term" value="F:Hsp90 protein binding"/>
    <property type="evidence" value="ECO:0007669"/>
    <property type="project" value="TreeGrafter"/>
</dbReference>
<dbReference type="FunFam" id="3.30.200.20:FF:000246">
    <property type="entry name" value="Pim proto-oncogene, serine/threonine kinase,-related 152"/>
    <property type="match status" value="1"/>
</dbReference>
<dbReference type="AlphaFoldDB" id="A0A498MJP9"/>
<evidence type="ECO:0000259" key="10">
    <source>
        <dbReference type="PROSITE" id="PS50059"/>
    </source>
</evidence>
<keyword evidence="6 11" id="KW-0413">Isomerase</keyword>
<dbReference type="InterPro" id="IPR000719">
    <property type="entry name" value="Prot_kinase_dom"/>
</dbReference>
<protein>
    <recommendedName>
        <fullName evidence="6">peptidylprolyl isomerase</fullName>
        <ecNumber evidence="6">5.2.1.8</ecNumber>
    </recommendedName>
</protein>
<dbReference type="PROSITE" id="PS50011">
    <property type="entry name" value="PROTEIN_KINASE_DOM"/>
    <property type="match status" value="1"/>
</dbReference>
<dbReference type="GO" id="GO:0034587">
    <property type="term" value="P:piRNA processing"/>
    <property type="evidence" value="ECO:0007669"/>
    <property type="project" value="TreeGrafter"/>
</dbReference>
<comment type="similarity">
    <text evidence="1">Belongs to the FKBP6 family.</text>
</comment>
<feature type="repeat" description="TPR" evidence="7">
    <location>
        <begin position="700"/>
        <end position="733"/>
    </location>
</feature>
<evidence type="ECO:0000313" key="11">
    <source>
        <dbReference type="EMBL" id="RXN17525.1"/>
    </source>
</evidence>
<dbReference type="PROSITE" id="PS00108">
    <property type="entry name" value="PROTEIN_KINASE_ST"/>
    <property type="match status" value="1"/>
</dbReference>
<dbReference type="STRING" id="84645.A0A498MJP9"/>
<dbReference type="PANTHER" id="PTHR46674:SF1">
    <property type="entry name" value="INACTIVE PEPTIDYL-PROLYL CIS-TRANS ISOMERASE FKBP6"/>
    <property type="match status" value="1"/>
</dbReference>
<evidence type="ECO:0000256" key="1">
    <source>
        <dbReference type="ARBA" id="ARBA00009648"/>
    </source>
</evidence>
<dbReference type="InterPro" id="IPR042282">
    <property type="entry name" value="FKBP6/shu"/>
</dbReference>
<dbReference type="GO" id="GO:0003755">
    <property type="term" value="F:peptidyl-prolyl cis-trans isomerase activity"/>
    <property type="evidence" value="ECO:0007669"/>
    <property type="project" value="UniProtKB-KW"/>
</dbReference>
<keyword evidence="12" id="KW-1185">Reference proteome</keyword>
<keyword evidence="6" id="KW-0697">Rotamase</keyword>
<dbReference type="PROSITE" id="PS00107">
    <property type="entry name" value="PROTEIN_KINASE_ATP"/>
    <property type="match status" value="1"/>
</dbReference>
<name>A0A498MJP9_LABRO</name>
<dbReference type="Gene3D" id="3.10.50.40">
    <property type="match status" value="1"/>
</dbReference>
<dbReference type="Gene3D" id="1.10.510.10">
    <property type="entry name" value="Transferase(Phosphotransferase) domain 1"/>
    <property type="match status" value="1"/>
</dbReference>
<dbReference type="GO" id="GO:0005524">
    <property type="term" value="F:ATP binding"/>
    <property type="evidence" value="ECO:0007669"/>
    <property type="project" value="UniProtKB-UniRule"/>
</dbReference>
<gene>
    <name evidence="11" type="ORF">ROHU_026805</name>
</gene>
<evidence type="ECO:0000313" key="12">
    <source>
        <dbReference type="Proteomes" id="UP000290572"/>
    </source>
</evidence>
<evidence type="ECO:0000256" key="3">
    <source>
        <dbReference type="ARBA" id="ARBA00022741"/>
    </source>
</evidence>
<evidence type="ECO:0000256" key="7">
    <source>
        <dbReference type="PROSITE-ProRule" id="PRU00339"/>
    </source>
</evidence>
<dbReference type="Gene3D" id="3.30.200.20">
    <property type="entry name" value="Phosphorylase Kinase, domain 1"/>
    <property type="match status" value="1"/>
</dbReference>
<dbReference type="InterPro" id="IPR011009">
    <property type="entry name" value="Kinase-like_dom_sf"/>
</dbReference>
<keyword evidence="5 8" id="KW-0067">ATP-binding</keyword>
<feature type="binding site" evidence="8">
    <location>
        <position position="345"/>
    </location>
    <ligand>
        <name>ATP</name>
        <dbReference type="ChEBI" id="CHEBI:30616"/>
    </ligand>
</feature>
<proteinExistence type="inferred from homology"/>
<dbReference type="GO" id="GO:0004672">
    <property type="term" value="F:protein kinase activity"/>
    <property type="evidence" value="ECO:0007669"/>
    <property type="project" value="InterPro"/>
</dbReference>
<dbReference type="PROSITE" id="PS50059">
    <property type="entry name" value="FKBP_PPIASE"/>
    <property type="match status" value="1"/>
</dbReference>
<dbReference type="GO" id="GO:0007283">
    <property type="term" value="P:spermatogenesis"/>
    <property type="evidence" value="ECO:0007669"/>
    <property type="project" value="TreeGrafter"/>
</dbReference>
<organism evidence="11 12">
    <name type="scientific">Labeo rohita</name>
    <name type="common">Indian major carp</name>
    <name type="synonym">Cyprinus rohita</name>
    <dbReference type="NCBI Taxonomy" id="84645"/>
    <lineage>
        <taxon>Eukaryota</taxon>
        <taxon>Metazoa</taxon>
        <taxon>Chordata</taxon>
        <taxon>Craniata</taxon>
        <taxon>Vertebrata</taxon>
        <taxon>Euteleostomi</taxon>
        <taxon>Actinopterygii</taxon>
        <taxon>Neopterygii</taxon>
        <taxon>Teleostei</taxon>
        <taxon>Ostariophysi</taxon>
        <taxon>Cypriniformes</taxon>
        <taxon>Cyprinidae</taxon>
        <taxon>Labeoninae</taxon>
        <taxon>Labeonini</taxon>
        <taxon>Labeo</taxon>
    </lineage>
</organism>
<dbReference type="SUPFAM" id="SSF48452">
    <property type="entry name" value="TPR-like"/>
    <property type="match status" value="1"/>
</dbReference>
<dbReference type="InterPro" id="IPR001179">
    <property type="entry name" value="PPIase_FKBP_dom"/>
</dbReference>
<dbReference type="Pfam" id="PF00254">
    <property type="entry name" value="FKBP_C"/>
    <property type="match status" value="1"/>
</dbReference>
<evidence type="ECO:0000256" key="2">
    <source>
        <dbReference type="ARBA" id="ARBA00022737"/>
    </source>
</evidence>
<dbReference type="SUPFAM" id="SSF54534">
    <property type="entry name" value="FKBP-like"/>
    <property type="match status" value="1"/>
</dbReference>
<evidence type="ECO:0000256" key="6">
    <source>
        <dbReference type="PROSITE-ProRule" id="PRU00277"/>
    </source>
</evidence>
<dbReference type="SMART" id="SM00028">
    <property type="entry name" value="TPR"/>
    <property type="match status" value="3"/>
</dbReference>
<dbReference type="EMBL" id="QBIY01012743">
    <property type="protein sequence ID" value="RXN17525.1"/>
    <property type="molecule type" value="Genomic_DNA"/>
</dbReference>
<dbReference type="Gene3D" id="1.25.40.10">
    <property type="entry name" value="Tetratricopeptide repeat domain"/>
    <property type="match status" value="1"/>
</dbReference>
<keyword evidence="4 7" id="KW-0802">TPR repeat</keyword>
<dbReference type="SMART" id="SM00220">
    <property type="entry name" value="S_TKc"/>
    <property type="match status" value="1"/>
</dbReference>
<reference evidence="11 12" key="1">
    <citation type="submission" date="2018-03" db="EMBL/GenBank/DDBJ databases">
        <title>Draft genome sequence of Rohu Carp (Labeo rohita).</title>
        <authorList>
            <person name="Das P."/>
            <person name="Kushwaha B."/>
            <person name="Joshi C.G."/>
            <person name="Kumar D."/>
            <person name="Nagpure N.S."/>
            <person name="Sahoo L."/>
            <person name="Das S.P."/>
            <person name="Bit A."/>
            <person name="Patnaik S."/>
            <person name="Meher P.K."/>
            <person name="Jayasankar P."/>
            <person name="Koringa P.G."/>
            <person name="Patel N.V."/>
            <person name="Hinsu A.T."/>
            <person name="Kumar R."/>
            <person name="Pandey M."/>
            <person name="Agarwal S."/>
            <person name="Srivastava S."/>
            <person name="Singh M."/>
            <person name="Iquebal M.A."/>
            <person name="Jaiswal S."/>
            <person name="Angadi U.B."/>
            <person name="Kumar N."/>
            <person name="Raza M."/>
            <person name="Shah T.M."/>
            <person name="Rai A."/>
            <person name="Jena J.K."/>
        </authorList>
    </citation>
    <scope>NUCLEOTIDE SEQUENCE [LARGE SCALE GENOMIC DNA]</scope>
    <source>
        <strain evidence="11">DASCIFA01</strain>
        <tissue evidence="11">Testis</tissue>
    </source>
</reference>
<comment type="caution">
    <text evidence="11">The sequence shown here is derived from an EMBL/GenBank/DDBJ whole genome shotgun (WGS) entry which is preliminary data.</text>
</comment>
<comment type="catalytic activity">
    <reaction evidence="6">
        <text>[protein]-peptidylproline (omega=180) = [protein]-peptidylproline (omega=0)</text>
        <dbReference type="Rhea" id="RHEA:16237"/>
        <dbReference type="Rhea" id="RHEA-COMP:10747"/>
        <dbReference type="Rhea" id="RHEA-COMP:10748"/>
        <dbReference type="ChEBI" id="CHEBI:83833"/>
        <dbReference type="ChEBI" id="CHEBI:83834"/>
        <dbReference type="EC" id="5.2.1.8"/>
    </reaction>
</comment>
<dbReference type="Proteomes" id="UP000290572">
    <property type="component" value="Unassembled WGS sequence"/>
</dbReference>
<dbReference type="Pfam" id="PF14559">
    <property type="entry name" value="TPR_19"/>
    <property type="match status" value="1"/>
</dbReference>
<dbReference type="SUPFAM" id="SSF56112">
    <property type="entry name" value="Protein kinase-like (PK-like)"/>
    <property type="match status" value="1"/>
</dbReference>
<dbReference type="Pfam" id="PF00069">
    <property type="entry name" value="Pkinase"/>
    <property type="match status" value="1"/>
</dbReference>
<dbReference type="InterPro" id="IPR019734">
    <property type="entry name" value="TPR_rpt"/>
</dbReference>
<dbReference type="InterPro" id="IPR011990">
    <property type="entry name" value="TPR-like_helical_dom_sf"/>
</dbReference>
<feature type="domain" description="PPIase FKBP-type" evidence="10">
    <location>
        <begin position="534"/>
        <end position="623"/>
    </location>
</feature>
<keyword evidence="3 8" id="KW-0547">Nucleotide-binding</keyword>
<accession>A0A498MJP9</accession>